<reference evidence="3" key="1">
    <citation type="journal article" date="2005" name="Nature">
        <title>The map-based sequence of the rice genome.</title>
        <authorList>
            <consortium name="International rice genome sequencing project (IRGSP)"/>
            <person name="Matsumoto T."/>
            <person name="Wu J."/>
            <person name="Kanamori H."/>
            <person name="Katayose Y."/>
            <person name="Fujisawa M."/>
            <person name="Namiki N."/>
            <person name="Mizuno H."/>
            <person name="Yamamoto K."/>
            <person name="Antonio B.A."/>
            <person name="Baba T."/>
            <person name="Sakata K."/>
            <person name="Nagamura Y."/>
            <person name="Aoki H."/>
            <person name="Arikawa K."/>
            <person name="Arita K."/>
            <person name="Bito T."/>
            <person name="Chiden Y."/>
            <person name="Fujitsuka N."/>
            <person name="Fukunaka R."/>
            <person name="Hamada M."/>
            <person name="Harada C."/>
            <person name="Hayashi A."/>
            <person name="Hijishita S."/>
            <person name="Honda M."/>
            <person name="Hosokawa S."/>
            <person name="Ichikawa Y."/>
            <person name="Idonuma A."/>
            <person name="Iijima M."/>
            <person name="Ikeda M."/>
            <person name="Ikeno M."/>
            <person name="Ito K."/>
            <person name="Ito S."/>
            <person name="Ito T."/>
            <person name="Ito Y."/>
            <person name="Ito Y."/>
            <person name="Iwabuchi A."/>
            <person name="Kamiya K."/>
            <person name="Karasawa W."/>
            <person name="Kurita K."/>
            <person name="Katagiri S."/>
            <person name="Kikuta A."/>
            <person name="Kobayashi H."/>
            <person name="Kobayashi N."/>
            <person name="Machita K."/>
            <person name="Maehara T."/>
            <person name="Masukawa M."/>
            <person name="Mizubayashi T."/>
            <person name="Mukai Y."/>
            <person name="Nagasaki H."/>
            <person name="Nagata Y."/>
            <person name="Naito S."/>
            <person name="Nakashima M."/>
            <person name="Nakama Y."/>
            <person name="Nakamichi Y."/>
            <person name="Nakamura M."/>
            <person name="Meguro A."/>
            <person name="Negishi M."/>
            <person name="Ohta I."/>
            <person name="Ohta T."/>
            <person name="Okamoto M."/>
            <person name="Ono N."/>
            <person name="Saji S."/>
            <person name="Sakaguchi M."/>
            <person name="Sakai K."/>
            <person name="Shibata M."/>
            <person name="Shimokawa T."/>
            <person name="Song J."/>
            <person name="Takazaki Y."/>
            <person name="Terasawa K."/>
            <person name="Tsugane M."/>
            <person name="Tsuji K."/>
            <person name="Ueda S."/>
            <person name="Waki K."/>
            <person name="Yamagata H."/>
            <person name="Yamamoto M."/>
            <person name="Yamamoto S."/>
            <person name="Yamane H."/>
            <person name="Yoshiki S."/>
            <person name="Yoshihara R."/>
            <person name="Yukawa K."/>
            <person name="Zhong H."/>
            <person name="Yano M."/>
            <person name="Yuan Q."/>
            <person name="Ouyang S."/>
            <person name="Liu J."/>
            <person name="Jones K.M."/>
            <person name="Gansberger K."/>
            <person name="Moffat K."/>
            <person name="Hill J."/>
            <person name="Bera J."/>
            <person name="Fadrosh D."/>
            <person name="Jin S."/>
            <person name="Johri S."/>
            <person name="Kim M."/>
            <person name="Overton L."/>
            <person name="Reardon M."/>
            <person name="Tsitrin T."/>
            <person name="Vuong H."/>
            <person name="Weaver B."/>
            <person name="Ciecko A."/>
            <person name="Tallon L."/>
            <person name="Jackson J."/>
            <person name="Pai G."/>
            <person name="Aken S.V."/>
            <person name="Utterback T."/>
            <person name="Reidmuller S."/>
            <person name="Feldblyum T."/>
            <person name="Hsiao J."/>
            <person name="Zismann V."/>
            <person name="Iobst S."/>
            <person name="de Vazeille A.R."/>
            <person name="Buell C.R."/>
            <person name="Ying K."/>
            <person name="Li Y."/>
            <person name="Lu T."/>
            <person name="Huang Y."/>
            <person name="Zhao Q."/>
            <person name="Feng Q."/>
            <person name="Zhang L."/>
            <person name="Zhu J."/>
            <person name="Weng Q."/>
            <person name="Mu J."/>
            <person name="Lu Y."/>
            <person name="Fan D."/>
            <person name="Liu Y."/>
            <person name="Guan J."/>
            <person name="Zhang Y."/>
            <person name="Yu S."/>
            <person name="Liu X."/>
            <person name="Zhang Y."/>
            <person name="Hong G."/>
            <person name="Han B."/>
            <person name="Choisne N."/>
            <person name="Demange N."/>
            <person name="Orjeda G."/>
            <person name="Samain S."/>
            <person name="Cattolico L."/>
            <person name="Pelletier E."/>
            <person name="Couloux A."/>
            <person name="Segurens B."/>
            <person name="Wincker P."/>
            <person name="D'Hont A."/>
            <person name="Scarpelli C."/>
            <person name="Weissenbach J."/>
            <person name="Salanoubat M."/>
            <person name="Quetier F."/>
            <person name="Yu Y."/>
            <person name="Kim H.R."/>
            <person name="Rambo T."/>
            <person name="Currie J."/>
            <person name="Collura K."/>
            <person name="Luo M."/>
            <person name="Yang T."/>
            <person name="Ammiraju J.S.S."/>
            <person name="Engler F."/>
            <person name="Soderlund C."/>
            <person name="Wing R.A."/>
            <person name="Palmer L.E."/>
            <person name="de la Bastide M."/>
            <person name="Spiegel L."/>
            <person name="Nascimento L."/>
            <person name="Zutavern T."/>
            <person name="O'Shaughnessy A."/>
            <person name="Dike S."/>
            <person name="Dedhia N."/>
            <person name="Preston R."/>
            <person name="Balija V."/>
            <person name="McCombie W.R."/>
            <person name="Chow T."/>
            <person name="Chen H."/>
            <person name="Chung M."/>
            <person name="Chen C."/>
            <person name="Shaw J."/>
            <person name="Wu H."/>
            <person name="Hsiao K."/>
            <person name="Chao Y."/>
            <person name="Chu M."/>
            <person name="Cheng C."/>
            <person name="Hour A."/>
            <person name="Lee P."/>
            <person name="Lin S."/>
            <person name="Lin Y."/>
            <person name="Liou J."/>
            <person name="Liu S."/>
            <person name="Hsing Y."/>
            <person name="Raghuvanshi S."/>
            <person name="Mohanty A."/>
            <person name="Bharti A.K."/>
            <person name="Gaur A."/>
            <person name="Gupta V."/>
            <person name="Kumar D."/>
            <person name="Ravi V."/>
            <person name="Vij S."/>
            <person name="Kapur A."/>
            <person name="Khurana P."/>
            <person name="Khurana P."/>
            <person name="Khurana J.P."/>
            <person name="Tyagi A.K."/>
            <person name="Gaikwad K."/>
            <person name="Singh A."/>
            <person name="Dalal V."/>
            <person name="Srivastava S."/>
            <person name="Dixit A."/>
            <person name="Pal A.K."/>
            <person name="Ghazi I.A."/>
            <person name="Yadav M."/>
            <person name="Pandit A."/>
            <person name="Bhargava A."/>
            <person name="Sureshbabu K."/>
            <person name="Batra K."/>
            <person name="Sharma T.R."/>
            <person name="Mohapatra T."/>
            <person name="Singh N.K."/>
            <person name="Messing J."/>
            <person name="Nelson A.B."/>
            <person name="Fuks G."/>
            <person name="Kavchok S."/>
            <person name="Keizer G."/>
            <person name="Linton E."/>
            <person name="Llaca V."/>
            <person name="Song R."/>
            <person name="Tanyolac B."/>
            <person name="Young S."/>
            <person name="Ho-Il K."/>
            <person name="Hahn J.H."/>
            <person name="Sangsakoo G."/>
            <person name="Vanavichit A."/>
            <person name="de Mattos Luiz.A.T."/>
            <person name="Zimmer P.D."/>
            <person name="Malone G."/>
            <person name="Dellagostin O."/>
            <person name="de Oliveira A.C."/>
            <person name="Bevan M."/>
            <person name="Bancroft I."/>
            <person name="Minx P."/>
            <person name="Cordum H."/>
            <person name="Wilson R."/>
            <person name="Cheng Z."/>
            <person name="Jin W."/>
            <person name="Jiang J."/>
            <person name="Leong S.A."/>
            <person name="Iwama H."/>
            <person name="Gojobori T."/>
            <person name="Itoh T."/>
            <person name="Niimura Y."/>
            <person name="Fujii Y."/>
            <person name="Habara T."/>
            <person name="Sakai H."/>
            <person name="Sato Y."/>
            <person name="Wilson G."/>
            <person name="Kumar K."/>
            <person name="McCouch S."/>
            <person name="Juretic N."/>
            <person name="Hoen D."/>
            <person name="Wright S."/>
            <person name="Bruskiewich R."/>
            <person name="Bureau T."/>
            <person name="Miyao A."/>
            <person name="Hirochika H."/>
            <person name="Nishikawa T."/>
            <person name="Kadowaki K."/>
            <person name="Sugiura M."/>
            <person name="Burr B."/>
            <person name="Sasaki T."/>
        </authorList>
    </citation>
    <scope>NUCLEOTIDE SEQUENCE [LARGE SCALE GENOMIC DNA]</scope>
    <source>
        <strain evidence="3">cv. Nipponbare</strain>
    </source>
</reference>
<feature type="region of interest" description="Disordered" evidence="1">
    <location>
        <begin position="1"/>
        <end position="54"/>
    </location>
</feature>
<dbReference type="Proteomes" id="UP000000763">
    <property type="component" value="Chromosome 7"/>
</dbReference>
<dbReference type="AlphaFoldDB" id="Q69PV0"/>
<protein>
    <submittedName>
        <fullName evidence="2">Uncharacterized protein</fullName>
    </submittedName>
</protein>
<proteinExistence type="predicted"/>
<evidence type="ECO:0000313" key="2">
    <source>
        <dbReference type="EMBL" id="BAD31483.1"/>
    </source>
</evidence>
<reference evidence="3" key="2">
    <citation type="journal article" date="2008" name="Nucleic Acids Res.">
        <title>The rice annotation project database (RAP-DB): 2008 update.</title>
        <authorList>
            <consortium name="The rice annotation project (RAP)"/>
        </authorList>
    </citation>
    <scope>GENOME REANNOTATION</scope>
    <source>
        <strain evidence="3">cv. Nipponbare</strain>
    </source>
</reference>
<accession>Q69PV0</accession>
<feature type="compositionally biased region" description="Basic and acidic residues" evidence="1">
    <location>
        <begin position="35"/>
        <end position="52"/>
    </location>
</feature>
<evidence type="ECO:0000313" key="3">
    <source>
        <dbReference type="Proteomes" id="UP000000763"/>
    </source>
</evidence>
<organism evidence="2 3">
    <name type="scientific">Oryza sativa subsp. japonica</name>
    <name type="common">Rice</name>
    <dbReference type="NCBI Taxonomy" id="39947"/>
    <lineage>
        <taxon>Eukaryota</taxon>
        <taxon>Viridiplantae</taxon>
        <taxon>Streptophyta</taxon>
        <taxon>Embryophyta</taxon>
        <taxon>Tracheophyta</taxon>
        <taxon>Spermatophyta</taxon>
        <taxon>Magnoliopsida</taxon>
        <taxon>Liliopsida</taxon>
        <taxon>Poales</taxon>
        <taxon>Poaceae</taxon>
        <taxon>BOP clade</taxon>
        <taxon>Oryzoideae</taxon>
        <taxon>Oryzeae</taxon>
        <taxon>Oryzinae</taxon>
        <taxon>Oryza</taxon>
        <taxon>Oryza sativa</taxon>
    </lineage>
</organism>
<evidence type="ECO:0000256" key="1">
    <source>
        <dbReference type="SAM" id="MobiDB-lite"/>
    </source>
</evidence>
<dbReference type="EMBL" id="AP005475">
    <property type="protein sequence ID" value="BAD31483.1"/>
    <property type="molecule type" value="Genomic_DNA"/>
</dbReference>
<gene>
    <name evidence="2" type="primary">OSJNBa0091L05.9</name>
</gene>
<sequence>MATSTVGAPPPSSLVPHTHDCKSSSDLPVFGRGRVRPDRSDLGRQRSPHEGDGILASVGMTLGAVAASSKDTAPHLPWNAPCYAALPTEAQHLNTTPPMIVLAWCCS</sequence>
<name>Q69PV0_ORYSJ</name>